<reference evidence="9 10" key="1">
    <citation type="submission" date="2018-02" db="EMBL/GenBank/DDBJ databases">
        <title>Comparative genomes isolates from brazilian mangrove.</title>
        <authorList>
            <person name="Araujo J.E."/>
            <person name="Taketani R.G."/>
            <person name="Silva M.C.P."/>
            <person name="Loureco M.V."/>
            <person name="Andreote F.D."/>
        </authorList>
    </citation>
    <scope>NUCLEOTIDE SEQUENCE [LARGE SCALE GENOMIC DNA]</scope>
    <source>
        <strain evidence="9 10">Nap-Phe MGV</strain>
    </source>
</reference>
<comment type="caution">
    <text evidence="9">The sequence shown here is derived from an EMBL/GenBank/DDBJ whole genome shotgun (WGS) entry which is preliminary data.</text>
</comment>
<feature type="domain" description="Sulfatase N-terminal" evidence="8">
    <location>
        <begin position="31"/>
        <end position="380"/>
    </location>
</feature>
<feature type="chain" id="PRO_5015561400" evidence="7">
    <location>
        <begin position="26"/>
        <end position="576"/>
    </location>
</feature>
<name>A0A2S8GQW2_9BACT</name>
<evidence type="ECO:0000256" key="6">
    <source>
        <dbReference type="ARBA" id="ARBA00022837"/>
    </source>
</evidence>
<evidence type="ECO:0000256" key="1">
    <source>
        <dbReference type="ARBA" id="ARBA00001913"/>
    </source>
</evidence>
<evidence type="ECO:0000256" key="4">
    <source>
        <dbReference type="ARBA" id="ARBA00022729"/>
    </source>
</evidence>
<evidence type="ECO:0000256" key="2">
    <source>
        <dbReference type="ARBA" id="ARBA00008779"/>
    </source>
</evidence>
<dbReference type="GO" id="GO:0005737">
    <property type="term" value="C:cytoplasm"/>
    <property type="evidence" value="ECO:0007669"/>
    <property type="project" value="TreeGrafter"/>
</dbReference>
<dbReference type="GO" id="GO:0046872">
    <property type="term" value="F:metal ion binding"/>
    <property type="evidence" value="ECO:0007669"/>
    <property type="project" value="UniProtKB-KW"/>
</dbReference>
<dbReference type="Pfam" id="PF00884">
    <property type="entry name" value="Sulfatase"/>
    <property type="match status" value="1"/>
</dbReference>
<dbReference type="Gene3D" id="2.60.40.780">
    <property type="entry name" value="von Hippel-Lindau disease tumour suppressor, beta domain"/>
    <property type="match status" value="1"/>
</dbReference>
<feature type="signal peptide" evidence="7">
    <location>
        <begin position="1"/>
        <end position="25"/>
    </location>
</feature>
<dbReference type="PANTHER" id="PTHR45953">
    <property type="entry name" value="IDURONATE 2-SULFATASE"/>
    <property type="match status" value="1"/>
</dbReference>
<evidence type="ECO:0000259" key="8">
    <source>
        <dbReference type="Pfam" id="PF00884"/>
    </source>
</evidence>
<keyword evidence="3" id="KW-0479">Metal-binding</keyword>
<dbReference type="Gene3D" id="3.40.720.10">
    <property type="entry name" value="Alkaline Phosphatase, subunit A"/>
    <property type="match status" value="1"/>
</dbReference>
<evidence type="ECO:0000256" key="5">
    <source>
        <dbReference type="ARBA" id="ARBA00022801"/>
    </source>
</evidence>
<keyword evidence="4 7" id="KW-0732">Signal</keyword>
<dbReference type="RefSeq" id="WP_105334605.1">
    <property type="nucleotide sequence ID" value="NZ_PUHZ01000007.1"/>
</dbReference>
<dbReference type="InterPro" id="IPR017850">
    <property type="entry name" value="Alkaline_phosphatase_core_sf"/>
</dbReference>
<gene>
    <name evidence="9" type="ORF">C5Y93_06540</name>
</gene>
<dbReference type="PANTHER" id="PTHR45953:SF1">
    <property type="entry name" value="IDURONATE 2-SULFATASE"/>
    <property type="match status" value="1"/>
</dbReference>
<dbReference type="GO" id="GO:0004423">
    <property type="term" value="F:iduronate-2-sulfatase activity"/>
    <property type="evidence" value="ECO:0007669"/>
    <property type="project" value="InterPro"/>
</dbReference>
<dbReference type="InterPro" id="IPR036208">
    <property type="entry name" value="VHL_sf"/>
</dbReference>
<dbReference type="EMBL" id="PUHZ01000007">
    <property type="protein sequence ID" value="PQO46807.1"/>
    <property type="molecule type" value="Genomic_DNA"/>
</dbReference>
<protein>
    <submittedName>
        <fullName evidence="9">Iduronate-2-sulfatase</fullName>
    </submittedName>
</protein>
<dbReference type="AlphaFoldDB" id="A0A2S8GQW2"/>
<accession>A0A2S8GQW2</accession>
<keyword evidence="6" id="KW-0106">Calcium</keyword>
<proteinExistence type="inferred from homology"/>
<comment type="similarity">
    <text evidence="2">Belongs to the sulfatase family.</text>
</comment>
<dbReference type="SUPFAM" id="SSF53649">
    <property type="entry name" value="Alkaline phosphatase-like"/>
    <property type="match status" value="1"/>
</dbReference>
<evidence type="ECO:0000256" key="7">
    <source>
        <dbReference type="SAM" id="SignalP"/>
    </source>
</evidence>
<dbReference type="OrthoDB" id="236884at2"/>
<evidence type="ECO:0000313" key="9">
    <source>
        <dbReference type="EMBL" id="PQO46807.1"/>
    </source>
</evidence>
<comment type="cofactor">
    <cofactor evidence="1">
        <name>Ca(2+)</name>
        <dbReference type="ChEBI" id="CHEBI:29108"/>
    </cofactor>
</comment>
<sequence>MRSRPNCLLLLIAFSFALAPRLVQAEETQRPNVLFIAMDDLNDWIGCIGGHPQTITPNLDRLAKSGVLFTNAHCTAPACNPSRTAIFTGISPHKSGLYANGQKMREVLPEAELIPKWFSRHGYRSSGSGKLLHYFIDAASWDDYFPKKESENPFPRTLYPEQRPVNLPVGGPWQYVETDWAALDATDEEFGGDYLVAKWAEEQFEKQHEKPFFIACGIYRPHEPWFVPKKYFEPFPLESIELPPGYKEDDLADLPEAGKKRGPNRYFAHIQANDKWRQAIQSYLASIHFADAMVGKILDALDNSPYADNTIVVLWSDHGWHLGEKEHWQKYTGWRVCTRVPLMIRVPKGAAGLPDGAHATTCDQPVNLVSLFPTLAELCGLERPEQADAPSLVPLLQNADAPWPHVSTTFLDDPGSYSVSGQSWRLIHYANGDEELYDLKSDPFEWNNVAGDSQFAAIRQELFDKAPQSFAPKPAPSVSSLISLPWNAAGDEAAPPSRPDGGTFDVYFLNQTENPVKLWWVDREGNPKSYGNIPPGKQRSQSTRPGAVWEITTMADKPLGHFKIGDRSAKAVVPAE</sequence>
<dbReference type="InterPro" id="IPR000917">
    <property type="entry name" value="Sulfatase_N"/>
</dbReference>
<dbReference type="CDD" id="cd16030">
    <property type="entry name" value="iduronate-2-sulfatase"/>
    <property type="match status" value="1"/>
</dbReference>
<dbReference type="InterPro" id="IPR035874">
    <property type="entry name" value="IDS"/>
</dbReference>
<dbReference type="SUPFAM" id="SSF49468">
    <property type="entry name" value="VHL"/>
    <property type="match status" value="1"/>
</dbReference>
<evidence type="ECO:0000256" key="3">
    <source>
        <dbReference type="ARBA" id="ARBA00022723"/>
    </source>
</evidence>
<evidence type="ECO:0000313" key="10">
    <source>
        <dbReference type="Proteomes" id="UP000237819"/>
    </source>
</evidence>
<dbReference type="Proteomes" id="UP000237819">
    <property type="component" value="Unassembled WGS sequence"/>
</dbReference>
<keyword evidence="5" id="KW-0378">Hydrolase</keyword>
<dbReference type="InterPro" id="IPR037140">
    <property type="entry name" value="VHL_beta_dom_sf"/>
</dbReference>
<organism evidence="9 10">
    <name type="scientific">Blastopirellula marina</name>
    <dbReference type="NCBI Taxonomy" id="124"/>
    <lineage>
        <taxon>Bacteria</taxon>
        <taxon>Pseudomonadati</taxon>
        <taxon>Planctomycetota</taxon>
        <taxon>Planctomycetia</taxon>
        <taxon>Pirellulales</taxon>
        <taxon>Pirellulaceae</taxon>
        <taxon>Blastopirellula</taxon>
    </lineage>
</organism>